<reference evidence="5" key="1">
    <citation type="submission" date="2022-07" db="EMBL/GenBank/DDBJ databases">
        <title>Chromosome-level genome of Muraenolepis orangiensis.</title>
        <authorList>
            <person name="Kim J."/>
        </authorList>
    </citation>
    <scope>NUCLEOTIDE SEQUENCE</scope>
    <source>
        <strain evidence="5">KU_S4_2022</strain>
        <tissue evidence="5">Muscle</tissue>
    </source>
</reference>
<organism evidence="5 6">
    <name type="scientific">Muraenolepis orangiensis</name>
    <name type="common">Patagonian moray cod</name>
    <dbReference type="NCBI Taxonomy" id="630683"/>
    <lineage>
        <taxon>Eukaryota</taxon>
        <taxon>Metazoa</taxon>
        <taxon>Chordata</taxon>
        <taxon>Craniata</taxon>
        <taxon>Vertebrata</taxon>
        <taxon>Euteleostomi</taxon>
        <taxon>Actinopterygii</taxon>
        <taxon>Neopterygii</taxon>
        <taxon>Teleostei</taxon>
        <taxon>Neoteleostei</taxon>
        <taxon>Acanthomorphata</taxon>
        <taxon>Zeiogadaria</taxon>
        <taxon>Gadariae</taxon>
        <taxon>Gadiformes</taxon>
        <taxon>Muraenolepidoidei</taxon>
        <taxon>Muraenolepididae</taxon>
        <taxon>Muraenolepis</taxon>
    </lineage>
</organism>
<dbReference type="Proteomes" id="UP001148018">
    <property type="component" value="Unassembled WGS sequence"/>
</dbReference>
<dbReference type="PROSITE" id="PS51842">
    <property type="entry name" value="IF_ROD_2"/>
    <property type="match status" value="1"/>
</dbReference>
<accession>A0A9Q0EXS3</accession>
<evidence type="ECO:0000256" key="1">
    <source>
        <dbReference type="ARBA" id="ARBA00022754"/>
    </source>
</evidence>
<keyword evidence="6" id="KW-1185">Reference proteome</keyword>
<gene>
    <name evidence="5" type="ORF">NHX12_018692</name>
</gene>
<sequence length="252" mass="27897">MSSIRSGYSTSSLYSGYKTTPKRAASVYGGAGNKSVRVSYASNNGGFDIASALGGGGGGDMGMGMGMSINDKATMQNLNDRLATYLDKVRSLESANAQLERQIREWYEKSAPKIRDYSKYEAVIADLRRKINMATMDNFDDLNKQVATSADHLSSSRSQITELKRTLQSLQIELQSQLSLKSALEGQLGETENRYSVQLSQLQTMVNNLDRTTVVTKREPVVTKRVKMVVEEIIDGRVVSRTEDVDEEIIRK</sequence>
<protein>
    <recommendedName>
        <fullName evidence="4">IF rod domain-containing protein</fullName>
    </recommendedName>
</protein>
<dbReference type="GO" id="GO:0005882">
    <property type="term" value="C:intermediate filament"/>
    <property type="evidence" value="ECO:0007669"/>
    <property type="project" value="UniProtKB-KW"/>
</dbReference>
<evidence type="ECO:0000256" key="2">
    <source>
        <dbReference type="ARBA" id="ARBA00023054"/>
    </source>
</evidence>
<dbReference type="GO" id="GO:0005198">
    <property type="term" value="F:structural molecule activity"/>
    <property type="evidence" value="ECO:0007669"/>
    <property type="project" value="InterPro"/>
</dbReference>
<dbReference type="EMBL" id="JANIIK010000034">
    <property type="protein sequence ID" value="KAJ3615124.1"/>
    <property type="molecule type" value="Genomic_DNA"/>
</dbReference>
<feature type="coiled-coil region" evidence="3">
    <location>
        <begin position="153"/>
        <end position="180"/>
    </location>
</feature>
<keyword evidence="2 3" id="KW-0175">Coiled coil</keyword>
<dbReference type="PANTHER" id="PTHR23239">
    <property type="entry name" value="INTERMEDIATE FILAMENT"/>
    <property type="match status" value="1"/>
</dbReference>
<dbReference type="PANTHER" id="PTHR23239:SF180">
    <property type="entry name" value="KERATIN, TYPE I CYTOSKELETAL 17"/>
    <property type="match status" value="1"/>
</dbReference>
<keyword evidence="1" id="KW-0403">Intermediate filament</keyword>
<dbReference type="AlphaFoldDB" id="A0A9Q0EXS3"/>
<evidence type="ECO:0000256" key="3">
    <source>
        <dbReference type="SAM" id="Coils"/>
    </source>
</evidence>
<feature type="domain" description="IF rod" evidence="4">
    <location>
        <begin position="71"/>
        <end position="252"/>
    </location>
</feature>
<dbReference type="Gene3D" id="1.20.5.500">
    <property type="entry name" value="Single helix bin"/>
    <property type="match status" value="1"/>
</dbReference>
<dbReference type="SUPFAM" id="SSF64593">
    <property type="entry name" value="Intermediate filament protein, coiled coil region"/>
    <property type="match status" value="2"/>
</dbReference>
<dbReference type="InterPro" id="IPR002957">
    <property type="entry name" value="Keratin_I"/>
</dbReference>
<feature type="coiled-coil region" evidence="3">
    <location>
        <begin position="75"/>
        <end position="109"/>
    </location>
</feature>
<name>A0A9Q0EXS3_9TELE</name>
<dbReference type="OrthoDB" id="8953088at2759"/>
<comment type="caution">
    <text evidence="5">The sequence shown here is derived from an EMBL/GenBank/DDBJ whole genome shotgun (WGS) entry which is preliminary data.</text>
</comment>
<dbReference type="InterPro" id="IPR039008">
    <property type="entry name" value="IF_rod_dom"/>
</dbReference>
<proteinExistence type="predicted"/>
<evidence type="ECO:0000259" key="4">
    <source>
        <dbReference type="PROSITE" id="PS51842"/>
    </source>
</evidence>
<evidence type="ECO:0000313" key="5">
    <source>
        <dbReference type="EMBL" id="KAJ3615124.1"/>
    </source>
</evidence>
<dbReference type="SMART" id="SM01391">
    <property type="entry name" value="Filament"/>
    <property type="match status" value="1"/>
</dbReference>
<dbReference type="Pfam" id="PF00038">
    <property type="entry name" value="Filament"/>
    <property type="match status" value="2"/>
</dbReference>
<evidence type="ECO:0000313" key="6">
    <source>
        <dbReference type="Proteomes" id="UP001148018"/>
    </source>
</evidence>